<evidence type="ECO:0000313" key="3">
    <source>
        <dbReference type="WBParaSite" id="MBELARI_LOCUS8763"/>
    </source>
</evidence>
<dbReference type="InterPro" id="IPR012336">
    <property type="entry name" value="Thioredoxin-like_fold"/>
</dbReference>
<organism evidence="2 3">
    <name type="scientific">Mesorhabditis belari</name>
    <dbReference type="NCBI Taxonomy" id="2138241"/>
    <lineage>
        <taxon>Eukaryota</taxon>
        <taxon>Metazoa</taxon>
        <taxon>Ecdysozoa</taxon>
        <taxon>Nematoda</taxon>
        <taxon>Chromadorea</taxon>
        <taxon>Rhabditida</taxon>
        <taxon>Rhabditina</taxon>
        <taxon>Rhabditomorpha</taxon>
        <taxon>Rhabditoidea</taxon>
        <taxon>Rhabditidae</taxon>
        <taxon>Mesorhabditinae</taxon>
        <taxon>Mesorhabditis</taxon>
    </lineage>
</organism>
<dbReference type="WBParaSite" id="MBELARI_LOCUS8763">
    <property type="protein sequence ID" value="MBELARI_LOCUS8763"/>
    <property type="gene ID" value="MBELARI_LOCUS8763"/>
</dbReference>
<dbReference type="Pfam" id="PF17172">
    <property type="entry name" value="GST_N_4"/>
    <property type="match status" value="1"/>
</dbReference>
<dbReference type="Proteomes" id="UP000887575">
    <property type="component" value="Unassembled WGS sequence"/>
</dbReference>
<feature type="domain" description="Thioredoxin-like fold" evidence="1">
    <location>
        <begin position="61"/>
        <end position="121"/>
    </location>
</feature>
<proteinExistence type="predicted"/>
<name>A0AAF3FPT2_9BILA</name>
<keyword evidence="2" id="KW-1185">Reference proteome</keyword>
<sequence>MRTVNGSMLFFSHHFSLSSFIGRVCRLSCCANVLSNGRTSVSASTTTKCGFHLAHRESTILKLNNVLVAEFPGIVDFVAQKGVKLSAHLTEVQLAEMMAHMSMIDLLLRNIEIYVVWRHDETFSKIYLISSRVSVPLASHSHFAKIGNDER</sequence>
<evidence type="ECO:0000259" key="1">
    <source>
        <dbReference type="Pfam" id="PF17172"/>
    </source>
</evidence>
<evidence type="ECO:0000313" key="2">
    <source>
        <dbReference type="Proteomes" id="UP000887575"/>
    </source>
</evidence>
<protein>
    <recommendedName>
        <fullName evidence="1">Thioredoxin-like fold domain-containing protein</fullName>
    </recommendedName>
</protein>
<reference evidence="3" key="1">
    <citation type="submission" date="2024-02" db="UniProtKB">
        <authorList>
            <consortium name="WormBaseParasite"/>
        </authorList>
    </citation>
    <scope>IDENTIFICATION</scope>
</reference>
<accession>A0AAF3FPT2</accession>
<dbReference type="AlphaFoldDB" id="A0AAF3FPT2"/>